<feature type="compositionally biased region" description="Basic and acidic residues" evidence="7">
    <location>
        <begin position="124"/>
        <end position="135"/>
    </location>
</feature>
<dbReference type="InterPro" id="IPR045127">
    <property type="entry name" value="TAF11-like"/>
</dbReference>
<evidence type="ECO:0000256" key="2">
    <source>
        <dbReference type="ARBA" id="ARBA00009788"/>
    </source>
</evidence>
<feature type="compositionally biased region" description="Basic and acidic residues" evidence="7">
    <location>
        <begin position="146"/>
        <end position="157"/>
    </location>
</feature>
<dbReference type="OrthoDB" id="28335at2759"/>
<comment type="caution">
    <text evidence="9">The sequence shown here is derived from an EMBL/GenBank/DDBJ whole genome shotgun (WGS) entry which is preliminary data.</text>
</comment>
<gene>
    <name evidence="9" type="ORF">QR98_0087580</name>
</gene>
<feature type="region of interest" description="Disordered" evidence="7">
    <location>
        <begin position="92"/>
        <end position="203"/>
    </location>
</feature>
<dbReference type="Pfam" id="PF04719">
    <property type="entry name" value="TAFII28"/>
    <property type="match status" value="1"/>
</dbReference>
<reference evidence="9 10" key="1">
    <citation type="journal article" date="2015" name="Parasit. Vectors">
        <title>Draft genome of the scabies mite.</title>
        <authorList>
            <person name="Rider S.D.Jr."/>
            <person name="Morgan M.S."/>
            <person name="Arlian L.G."/>
        </authorList>
    </citation>
    <scope>NUCLEOTIDE SEQUENCE [LARGE SCALE GENOMIC DNA]</scope>
    <source>
        <strain evidence="9">Arlian Lab</strain>
    </source>
</reference>
<evidence type="ECO:0000256" key="1">
    <source>
        <dbReference type="ARBA" id="ARBA00004123"/>
    </source>
</evidence>
<dbReference type="Gene3D" id="1.10.20.10">
    <property type="entry name" value="Histone, subunit A"/>
    <property type="match status" value="1"/>
</dbReference>
<dbReference type="InterPro" id="IPR006809">
    <property type="entry name" value="TAFII28_dom"/>
</dbReference>
<dbReference type="GO" id="GO:0016251">
    <property type="term" value="F:RNA polymerase II general transcription initiation factor activity"/>
    <property type="evidence" value="ECO:0007669"/>
    <property type="project" value="TreeGrafter"/>
</dbReference>
<dbReference type="GO" id="GO:0051123">
    <property type="term" value="P:RNA polymerase II preinitiation complex assembly"/>
    <property type="evidence" value="ECO:0007669"/>
    <property type="project" value="InterPro"/>
</dbReference>
<evidence type="ECO:0000256" key="7">
    <source>
        <dbReference type="SAM" id="MobiDB-lite"/>
    </source>
</evidence>
<dbReference type="FunFam" id="1.10.20.10:FF:000025">
    <property type="entry name" value="Transcription initiation factor TFIID subunit 11"/>
    <property type="match status" value="1"/>
</dbReference>
<name>A0A132AGT9_SARSC</name>
<feature type="region of interest" description="Disordered" evidence="7">
    <location>
        <begin position="223"/>
        <end position="293"/>
    </location>
</feature>
<evidence type="ECO:0000313" key="9">
    <source>
        <dbReference type="EMBL" id="KPM10208.1"/>
    </source>
</evidence>
<comment type="similarity">
    <text evidence="2">Belongs to the TAF11 family.</text>
</comment>
<feature type="compositionally biased region" description="Basic and acidic residues" evidence="7">
    <location>
        <begin position="268"/>
        <end position="282"/>
    </location>
</feature>
<evidence type="ECO:0000259" key="8">
    <source>
        <dbReference type="Pfam" id="PF04719"/>
    </source>
</evidence>
<feature type="compositionally biased region" description="Acidic residues" evidence="7">
    <location>
        <begin position="23"/>
        <end position="33"/>
    </location>
</feature>
<dbReference type="GO" id="GO:0005669">
    <property type="term" value="C:transcription factor TFIID complex"/>
    <property type="evidence" value="ECO:0007669"/>
    <property type="project" value="InterPro"/>
</dbReference>
<evidence type="ECO:0000313" key="10">
    <source>
        <dbReference type="Proteomes" id="UP000616769"/>
    </source>
</evidence>
<proteinExistence type="inferred from homology"/>
<dbReference type="Proteomes" id="UP000616769">
    <property type="component" value="Unassembled WGS sequence"/>
</dbReference>
<keyword evidence="4" id="KW-0804">Transcription</keyword>
<feature type="region of interest" description="Disordered" evidence="7">
    <location>
        <begin position="436"/>
        <end position="456"/>
    </location>
</feature>
<keyword evidence="3" id="KW-0805">Transcription regulation</keyword>
<dbReference type="PANTHER" id="PTHR13218:SF8">
    <property type="entry name" value="TRANSCRIPTION INITIATION FACTOR TFIID SUBUNIT 11"/>
    <property type="match status" value="1"/>
</dbReference>
<feature type="region of interest" description="Disordered" evidence="7">
    <location>
        <begin position="1"/>
        <end position="49"/>
    </location>
</feature>
<feature type="coiled-coil region" evidence="6">
    <location>
        <begin position="514"/>
        <end position="546"/>
    </location>
</feature>
<feature type="region of interest" description="Disordered" evidence="7">
    <location>
        <begin position="329"/>
        <end position="411"/>
    </location>
</feature>
<dbReference type="AlphaFoldDB" id="A0A132AGT9"/>
<dbReference type="EMBL" id="JXLN01014733">
    <property type="protein sequence ID" value="KPM10208.1"/>
    <property type="molecule type" value="Genomic_DNA"/>
</dbReference>
<protein>
    <submittedName>
        <fullName evidence="9">Transcription initiation factor TFIID subunit 11-like protein</fullName>
    </submittedName>
</protein>
<keyword evidence="6" id="KW-0175">Coiled coil</keyword>
<dbReference type="CDD" id="cd08048">
    <property type="entry name" value="HFD_TAF11"/>
    <property type="match status" value="1"/>
</dbReference>
<evidence type="ECO:0000256" key="3">
    <source>
        <dbReference type="ARBA" id="ARBA00023015"/>
    </source>
</evidence>
<feature type="compositionally biased region" description="Acidic residues" evidence="7">
    <location>
        <begin position="442"/>
        <end position="456"/>
    </location>
</feature>
<evidence type="ECO:0000256" key="4">
    <source>
        <dbReference type="ARBA" id="ARBA00023163"/>
    </source>
</evidence>
<sequence>MDDDLKISDSDDENELDKNEAFLSEDDLDETDNVDLKTKDDTGVIDENDEIDEETRKLFEFIEELIPKEPNQEEANIETNESNQNLEQSVDTFQLEQSEENEPNCNELMGIHPKLNQPIEDELNQEKSIEESKEQELDDDGLVNEKVQEQFKDKSNQEESQQVLHDQNEFVDEPIEQTKLIDRSNLEESETNVSNHQSNDEFFDELKPTELIEVDSAQNEFEDCDPAQSLEETNPNESIHNELEDGSEQTESHLDDPNQSSTIIAETILHDENDETDCKPNETPDENDFETISNIDEIVNQESKRKYSEIDAENDNLIDVDCHKAASNGDEVLADDHSCSDSNEKEENLKKFRSNDAIIENHNEDQTNIETEDKQKDSENDPFDIESFENVFDDQNQHDDSLKIENPNVADDSFMELPIKLPGVLETSQTKLNLNSSFDNVDNQENDFDEDDDNSSVDEEAREVFKNLAADNFDDESMDEENRTIGDKDNLEFKTGLSLIANKEDSLLKQIDSSALSKQEQKQLKLKLQEEEREKMQVLVSNFSEEQLNRYEMYRRAAFPKAAIKRIVQQITGCSVSQNVVIAISGIAKVFVGEIVEEALDCMERNKESGPLHPKHIREAVRHLRNRGIIPGSKQSTANNIWL</sequence>
<feature type="domain" description="TAFII28-like protein" evidence="8">
    <location>
        <begin position="538"/>
        <end position="622"/>
    </location>
</feature>
<evidence type="ECO:0000256" key="5">
    <source>
        <dbReference type="ARBA" id="ARBA00023242"/>
    </source>
</evidence>
<accession>A0A132AGT9</accession>
<keyword evidence="5" id="KW-0539">Nucleus</keyword>
<organism evidence="9 10">
    <name type="scientific">Sarcoptes scabiei</name>
    <name type="common">Itch mite</name>
    <name type="synonym">Acarus scabiei</name>
    <dbReference type="NCBI Taxonomy" id="52283"/>
    <lineage>
        <taxon>Eukaryota</taxon>
        <taxon>Metazoa</taxon>
        <taxon>Ecdysozoa</taxon>
        <taxon>Arthropoda</taxon>
        <taxon>Chelicerata</taxon>
        <taxon>Arachnida</taxon>
        <taxon>Acari</taxon>
        <taxon>Acariformes</taxon>
        <taxon>Sarcoptiformes</taxon>
        <taxon>Astigmata</taxon>
        <taxon>Psoroptidia</taxon>
        <taxon>Sarcoptoidea</taxon>
        <taxon>Sarcoptidae</taxon>
        <taxon>Sarcoptinae</taxon>
        <taxon>Sarcoptes</taxon>
    </lineage>
</organism>
<comment type="subcellular location">
    <subcellularLocation>
        <location evidence="1">Nucleus</location>
    </subcellularLocation>
</comment>
<dbReference type="VEuPathDB" id="VectorBase:SSCA001028"/>
<feature type="compositionally biased region" description="Basic and acidic residues" evidence="7">
    <location>
        <begin position="334"/>
        <end position="379"/>
    </location>
</feature>
<evidence type="ECO:0000256" key="6">
    <source>
        <dbReference type="SAM" id="Coils"/>
    </source>
</evidence>
<dbReference type="PANTHER" id="PTHR13218">
    <property type="entry name" value="TRANSCRIPTION INITIATION FACTOR TFIID SUBUNIT 11-RELATED"/>
    <property type="match status" value="1"/>
</dbReference>
<dbReference type="SUPFAM" id="SSF47113">
    <property type="entry name" value="Histone-fold"/>
    <property type="match status" value="1"/>
</dbReference>
<dbReference type="InterPro" id="IPR009072">
    <property type="entry name" value="Histone-fold"/>
</dbReference>
<dbReference type="GO" id="GO:0046982">
    <property type="term" value="F:protein heterodimerization activity"/>
    <property type="evidence" value="ECO:0007669"/>
    <property type="project" value="InterPro"/>
</dbReference>